<gene>
    <name evidence="1" type="ORF">MM415A03524_0003</name>
</gene>
<sequence length="52" mass="5776">MDMELVIAIVGAVIKYGPSAVQTISTAMKDKDITPEDIKDLFIDKDPAEYFK</sequence>
<name>A0A6M3JNN1_9ZZZZ</name>
<evidence type="ECO:0000313" key="1">
    <source>
        <dbReference type="EMBL" id="QJA70878.1"/>
    </source>
</evidence>
<proteinExistence type="predicted"/>
<reference evidence="1" key="1">
    <citation type="submission" date="2020-03" db="EMBL/GenBank/DDBJ databases">
        <title>The deep terrestrial virosphere.</title>
        <authorList>
            <person name="Holmfeldt K."/>
            <person name="Nilsson E."/>
            <person name="Simone D."/>
            <person name="Lopez-Fernandez M."/>
            <person name="Wu X."/>
            <person name="de Brujin I."/>
            <person name="Lundin D."/>
            <person name="Andersson A."/>
            <person name="Bertilsson S."/>
            <person name="Dopson M."/>
        </authorList>
    </citation>
    <scope>NUCLEOTIDE SEQUENCE</scope>
    <source>
        <strain evidence="1">MM415A03524</strain>
    </source>
</reference>
<dbReference type="EMBL" id="MT141828">
    <property type="protein sequence ID" value="QJA70878.1"/>
    <property type="molecule type" value="Genomic_DNA"/>
</dbReference>
<accession>A0A6M3JNN1</accession>
<protein>
    <submittedName>
        <fullName evidence="1">Uncharacterized protein</fullName>
    </submittedName>
</protein>
<organism evidence="1">
    <name type="scientific">viral metagenome</name>
    <dbReference type="NCBI Taxonomy" id="1070528"/>
    <lineage>
        <taxon>unclassified sequences</taxon>
        <taxon>metagenomes</taxon>
        <taxon>organismal metagenomes</taxon>
    </lineage>
</organism>
<dbReference type="AlphaFoldDB" id="A0A6M3JNN1"/>